<sequence>MQRLWTLQEGRLAQRVYFQFADGPVELRKLFNSILQQAFPSRAALAANTEITMSYRAIKFHTFVEQKEILKGLYEGIIATRDAVMSRGLSKDSDEALCLSTLMDLDPTPVINAPDNEDEKMKALWAMIPKVPLSLVFSRAPRKLPIPGFCWAPSSFRDPIPHDIHDWWAGPDELWKRIEAEPTESGLLVELPGLILRSTHAKDGWSNALDMGSNYIFQLPDSRWIGLGLGEPWSQLTKGTNPEKSPEPMALILQNNSLTERVHENFNKSTVIANDIPSKGLLVGLVASVKRVENNEYYVAGLQHAQVMELPPNVSTMFSAAVSAAHKLWERLTPESPDPEVIKECITVAKEAMLDRKVLDACRNQRRGAGVDESDDEICI</sequence>
<reference evidence="1" key="1">
    <citation type="submission" date="2022-10" db="EMBL/GenBank/DDBJ databases">
        <title>Culturing micro-colonial fungi from biological soil crusts in the Mojave desert and describing Neophaeococcomyces mojavensis, and introducing the new genera and species Taxawa tesnikishii.</title>
        <authorList>
            <person name="Kurbessoian T."/>
            <person name="Stajich J.E."/>
        </authorList>
    </citation>
    <scope>NUCLEOTIDE SEQUENCE</scope>
    <source>
        <strain evidence="1">TK_1</strain>
    </source>
</reference>
<name>A0ABQ9NZ73_9PEZI</name>
<gene>
    <name evidence="1" type="ORF">H2201_004027</name>
</gene>
<evidence type="ECO:0000313" key="1">
    <source>
        <dbReference type="EMBL" id="KAJ9665903.1"/>
    </source>
</evidence>
<comment type="caution">
    <text evidence="1">The sequence shown here is derived from an EMBL/GenBank/DDBJ whole genome shotgun (WGS) entry which is preliminary data.</text>
</comment>
<dbReference type="EMBL" id="JAPDRL010000024">
    <property type="protein sequence ID" value="KAJ9665903.1"/>
    <property type="molecule type" value="Genomic_DNA"/>
</dbReference>
<proteinExistence type="predicted"/>
<dbReference type="Proteomes" id="UP001172684">
    <property type="component" value="Unassembled WGS sequence"/>
</dbReference>
<dbReference type="PANTHER" id="PTHR39596">
    <property type="match status" value="1"/>
</dbReference>
<accession>A0ABQ9NZ73</accession>
<keyword evidence="2" id="KW-1185">Reference proteome</keyword>
<protein>
    <submittedName>
        <fullName evidence="1">Uncharacterized protein</fullName>
    </submittedName>
</protein>
<dbReference type="PANTHER" id="PTHR39596:SF3">
    <property type="entry name" value="HETEROKARYON INCOMPATIBILITY DOMAIN-CONTAINING PROTEIN"/>
    <property type="match status" value="1"/>
</dbReference>
<evidence type="ECO:0000313" key="2">
    <source>
        <dbReference type="Proteomes" id="UP001172684"/>
    </source>
</evidence>
<organism evidence="1 2">
    <name type="scientific">Coniosporium apollinis</name>
    <dbReference type="NCBI Taxonomy" id="61459"/>
    <lineage>
        <taxon>Eukaryota</taxon>
        <taxon>Fungi</taxon>
        <taxon>Dikarya</taxon>
        <taxon>Ascomycota</taxon>
        <taxon>Pezizomycotina</taxon>
        <taxon>Dothideomycetes</taxon>
        <taxon>Dothideomycetes incertae sedis</taxon>
        <taxon>Coniosporium</taxon>
    </lineage>
</organism>